<dbReference type="Proteomes" id="UP000256485">
    <property type="component" value="Unassembled WGS sequence"/>
</dbReference>
<dbReference type="InterPro" id="IPR002891">
    <property type="entry name" value="APS"/>
</dbReference>
<feature type="domain" description="APS kinase" evidence="10">
    <location>
        <begin position="260"/>
        <end position="413"/>
    </location>
</feature>
<evidence type="ECO:0000259" key="10">
    <source>
        <dbReference type="Pfam" id="PF01583"/>
    </source>
</evidence>
<proteinExistence type="inferred from homology"/>
<gene>
    <name evidence="8" type="primary">cysC</name>
    <name evidence="11" type="ORF">DFJ64_1460</name>
</gene>
<feature type="region of interest" description="Disordered" evidence="9">
    <location>
        <begin position="44"/>
        <end position="64"/>
    </location>
</feature>
<dbReference type="RefSeq" id="WP_211310522.1">
    <property type="nucleotide sequence ID" value="NZ_QTUC01000001.1"/>
</dbReference>
<evidence type="ECO:0000256" key="9">
    <source>
        <dbReference type="SAM" id="MobiDB-lite"/>
    </source>
</evidence>
<dbReference type="GO" id="GO:0010134">
    <property type="term" value="P:sulfate assimilation via adenylyl sulfate reduction"/>
    <property type="evidence" value="ECO:0007669"/>
    <property type="project" value="TreeGrafter"/>
</dbReference>
<reference evidence="11 12" key="1">
    <citation type="submission" date="2018-08" db="EMBL/GenBank/DDBJ databases">
        <title>Sequencing the genomes of 1000 actinobacteria strains.</title>
        <authorList>
            <person name="Klenk H.-P."/>
        </authorList>
    </citation>
    <scope>NUCLEOTIDE SEQUENCE [LARGE SCALE GENOMIC DNA]</scope>
    <source>
        <strain evidence="11 12">DSM 22891</strain>
    </source>
</reference>
<dbReference type="GO" id="GO:0004020">
    <property type="term" value="F:adenylylsulfate kinase activity"/>
    <property type="evidence" value="ECO:0007669"/>
    <property type="project" value="UniProtKB-UniRule"/>
</dbReference>
<dbReference type="PANTHER" id="PTHR42700">
    <property type="entry name" value="SULFATE ADENYLYLTRANSFERASE"/>
    <property type="match status" value="1"/>
</dbReference>
<comment type="similarity">
    <text evidence="8">Belongs to the APS kinase family.</text>
</comment>
<dbReference type="HAMAP" id="MF_00065">
    <property type="entry name" value="Adenylyl_sulf_kinase"/>
    <property type="match status" value="1"/>
</dbReference>
<sequence length="448" mass="46839">MTADPDPPRWTVPPAEYDDVALALDGILDEVRVTVPAAVVSSLASSTAASGGGGRDDGATDSATDDAARRIKVADLTDQEGTPVARLTVTERSRTAEGGWKLTGTVTPLAAREDGVFAHLHLPPAVVRERFAGRKVAAVPLDAPLDKAALTALTAATRAYDVTVLLPLVGAGSSRIVSAHALVRATVVAAELLPGETLVVPVPLARREDPAEDTALRTRVAEAYGGCVEFPLTSSAAAGGDYPEPIAAIVAAEHPPPHRQGLVVFFTGLSGSGKSTLARRLRDVILERGDRTVTLLDGDVVRQMLSAGLGFSKADREANVTRIGFVAAEVARHGGLAICAPIAPYADTRARVRQMVAEAGGAFVLVHVATPLAECERRDRKGLYAKARAGLITGFTGISDPYEEPTDADLRLDTSVMSVEEAVGRIVDLLTARGWLRPDSSPAGVARR</sequence>
<evidence type="ECO:0000256" key="5">
    <source>
        <dbReference type="ARBA" id="ARBA00022679"/>
    </source>
</evidence>
<evidence type="ECO:0000256" key="4">
    <source>
        <dbReference type="ARBA" id="ARBA00012121"/>
    </source>
</evidence>
<protein>
    <recommendedName>
        <fullName evidence="4 8">Adenylyl-sulfate kinase</fullName>
        <ecNumber evidence="4 8">2.7.1.25</ecNumber>
    </recommendedName>
    <alternativeName>
        <fullName evidence="8">APS kinase</fullName>
    </alternativeName>
    <alternativeName>
        <fullName evidence="8">ATP adenosine-5'-phosphosulfate 3'-phosphotransferase</fullName>
    </alternativeName>
    <alternativeName>
        <fullName evidence="8">Adenosine-5'-phosphosulfate kinase</fullName>
    </alternativeName>
</protein>
<evidence type="ECO:0000256" key="1">
    <source>
        <dbReference type="ARBA" id="ARBA00001823"/>
    </source>
</evidence>
<comment type="pathway">
    <text evidence="3 8">Sulfur metabolism; hydrogen sulfide biosynthesis; sulfite from sulfate: step 2/3.</text>
</comment>
<dbReference type="NCBIfam" id="TIGR00455">
    <property type="entry name" value="apsK"/>
    <property type="match status" value="1"/>
</dbReference>
<comment type="caution">
    <text evidence="11">The sequence shown here is derived from an EMBL/GenBank/DDBJ whole genome shotgun (WGS) entry which is preliminary data.</text>
</comment>
<evidence type="ECO:0000313" key="11">
    <source>
        <dbReference type="EMBL" id="REF36062.1"/>
    </source>
</evidence>
<dbReference type="InterPro" id="IPR050512">
    <property type="entry name" value="Sulf_AdTrans/APS_kinase"/>
</dbReference>
<dbReference type="EC" id="2.7.1.25" evidence="4 8"/>
<comment type="caution">
    <text evidence="8">Lacks conserved residue(s) required for the propagation of feature annotation.</text>
</comment>
<keyword evidence="8" id="KW-0418">Kinase</keyword>
<dbReference type="NCBIfam" id="NF003013">
    <property type="entry name" value="PRK03846.1"/>
    <property type="match status" value="1"/>
</dbReference>
<keyword evidence="11" id="KW-0548">Nucleotidyltransferase</keyword>
<evidence type="ECO:0000256" key="8">
    <source>
        <dbReference type="HAMAP-Rule" id="MF_00065"/>
    </source>
</evidence>
<dbReference type="Pfam" id="PF01583">
    <property type="entry name" value="APS_kinase"/>
    <property type="match status" value="1"/>
</dbReference>
<dbReference type="EMBL" id="QTUC01000001">
    <property type="protein sequence ID" value="REF36062.1"/>
    <property type="molecule type" value="Genomic_DNA"/>
</dbReference>
<keyword evidence="7 8" id="KW-0067">ATP-binding</keyword>
<dbReference type="GO" id="GO:0070814">
    <property type="term" value="P:hydrogen sulfide biosynthetic process"/>
    <property type="evidence" value="ECO:0007669"/>
    <property type="project" value="UniProtKB-UniRule"/>
</dbReference>
<dbReference type="GO" id="GO:0005524">
    <property type="term" value="F:ATP binding"/>
    <property type="evidence" value="ECO:0007669"/>
    <property type="project" value="UniProtKB-UniRule"/>
</dbReference>
<keyword evidence="5 8" id="KW-0808">Transferase</keyword>
<dbReference type="GO" id="GO:0019379">
    <property type="term" value="P:sulfate assimilation, phosphoadenylyl sulfate reduction by phosphoadenylyl-sulfate reductase (thioredoxin)"/>
    <property type="evidence" value="ECO:0007669"/>
    <property type="project" value="TreeGrafter"/>
</dbReference>
<dbReference type="UniPathway" id="UPA00140">
    <property type="reaction ID" value="UER00205"/>
</dbReference>
<organism evidence="11 12">
    <name type="scientific">Thermasporomyces composti</name>
    <dbReference type="NCBI Taxonomy" id="696763"/>
    <lineage>
        <taxon>Bacteria</taxon>
        <taxon>Bacillati</taxon>
        <taxon>Actinomycetota</taxon>
        <taxon>Actinomycetes</taxon>
        <taxon>Propionibacteriales</taxon>
        <taxon>Nocardioidaceae</taxon>
        <taxon>Thermasporomyces</taxon>
    </lineage>
</organism>
<dbReference type="PANTHER" id="PTHR42700:SF1">
    <property type="entry name" value="SULFATE ADENYLYLTRANSFERASE"/>
    <property type="match status" value="1"/>
</dbReference>
<dbReference type="GO" id="GO:0005737">
    <property type="term" value="C:cytoplasm"/>
    <property type="evidence" value="ECO:0007669"/>
    <property type="project" value="TreeGrafter"/>
</dbReference>
<evidence type="ECO:0000256" key="2">
    <source>
        <dbReference type="ARBA" id="ARBA00002632"/>
    </source>
</evidence>
<evidence type="ECO:0000313" key="12">
    <source>
        <dbReference type="Proteomes" id="UP000256485"/>
    </source>
</evidence>
<feature type="binding site" evidence="8">
    <location>
        <begin position="268"/>
        <end position="275"/>
    </location>
    <ligand>
        <name>ATP</name>
        <dbReference type="ChEBI" id="CHEBI:30616"/>
    </ligand>
</feature>
<dbReference type="Gene3D" id="3.40.50.300">
    <property type="entry name" value="P-loop containing nucleotide triphosphate hydrolases"/>
    <property type="match status" value="1"/>
</dbReference>
<dbReference type="SUPFAM" id="SSF52540">
    <property type="entry name" value="P-loop containing nucleoside triphosphate hydrolases"/>
    <property type="match status" value="1"/>
</dbReference>
<accession>A0A3D9V2N2</accession>
<keyword evidence="6 8" id="KW-0547">Nucleotide-binding</keyword>
<dbReference type="FunFam" id="3.40.50.300:FF:000802">
    <property type="entry name" value="Sulfate adenylyltransferase"/>
    <property type="match status" value="1"/>
</dbReference>
<keyword evidence="8" id="KW-0597">Phosphoprotein</keyword>
<keyword evidence="12" id="KW-1185">Reference proteome</keyword>
<dbReference type="InterPro" id="IPR059117">
    <property type="entry name" value="APS_kinase_dom"/>
</dbReference>
<dbReference type="AlphaFoldDB" id="A0A3D9V2N2"/>
<comment type="function">
    <text evidence="2 8">Catalyzes the synthesis of activated sulfate.</text>
</comment>
<evidence type="ECO:0000256" key="7">
    <source>
        <dbReference type="ARBA" id="ARBA00022840"/>
    </source>
</evidence>
<dbReference type="CDD" id="cd02027">
    <property type="entry name" value="APSK"/>
    <property type="match status" value="1"/>
</dbReference>
<name>A0A3D9V2N2_THECX</name>
<dbReference type="InterPro" id="IPR027417">
    <property type="entry name" value="P-loop_NTPase"/>
</dbReference>
<evidence type="ECO:0000256" key="3">
    <source>
        <dbReference type="ARBA" id="ARBA00004806"/>
    </source>
</evidence>
<dbReference type="GO" id="GO:0004781">
    <property type="term" value="F:sulfate adenylyltransferase (ATP) activity"/>
    <property type="evidence" value="ECO:0007669"/>
    <property type="project" value="TreeGrafter"/>
</dbReference>
<evidence type="ECO:0000256" key="6">
    <source>
        <dbReference type="ARBA" id="ARBA00022741"/>
    </source>
</evidence>
<comment type="catalytic activity">
    <reaction evidence="1 8">
        <text>adenosine 5'-phosphosulfate + ATP = 3'-phosphoadenylyl sulfate + ADP + H(+)</text>
        <dbReference type="Rhea" id="RHEA:24152"/>
        <dbReference type="ChEBI" id="CHEBI:15378"/>
        <dbReference type="ChEBI" id="CHEBI:30616"/>
        <dbReference type="ChEBI" id="CHEBI:58243"/>
        <dbReference type="ChEBI" id="CHEBI:58339"/>
        <dbReference type="ChEBI" id="CHEBI:456216"/>
        <dbReference type="EC" id="2.7.1.25"/>
    </reaction>
</comment>